<feature type="transmembrane region" description="Helical" evidence="5">
    <location>
        <begin position="476"/>
        <end position="498"/>
    </location>
</feature>
<keyword evidence="5" id="KW-0812">Transmembrane</keyword>
<keyword evidence="5" id="KW-1133">Transmembrane helix</keyword>
<dbReference type="RefSeq" id="WP_016171248.1">
    <property type="nucleotide sequence ID" value="NZ_ASWK01000001.1"/>
</dbReference>
<keyword evidence="4" id="KW-0572">Peptidoglycan-anchor</keyword>
<keyword evidence="10" id="KW-1185">Reference proteome</keyword>
<evidence type="ECO:0008006" key="11">
    <source>
        <dbReference type="Google" id="ProtNLM"/>
    </source>
</evidence>
<evidence type="ECO:0000256" key="3">
    <source>
        <dbReference type="ARBA" id="ARBA00022729"/>
    </source>
</evidence>
<protein>
    <recommendedName>
        <fullName evidence="11">Fimbrial isopeptide formation D2 domain-containing protein</fullName>
    </recommendedName>
</protein>
<dbReference type="NCBIfam" id="NF033902">
    <property type="entry name" value="iso_D2_wall_anc"/>
    <property type="match status" value="1"/>
</dbReference>
<evidence type="ECO:0000259" key="6">
    <source>
        <dbReference type="Pfam" id="PF00746"/>
    </source>
</evidence>
<name>S0KSC0_9ENTE</name>
<organism evidence="9 10">
    <name type="scientific">Enterococcus dispar ATCC 51266</name>
    <dbReference type="NCBI Taxonomy" id="1139219"/>
    <lineage>
        <taxon>Bacteria</taxon>
        <taxon>Bacillati</taxon>
        <taxon>Bacillota</taxon>
        <taxon>Bacilli</taxon>
        <taxon>Lactobacillales</taxon>
        <taxon>Enterococcaceae</taxon>
        <taxon>Enterococcus</taxon>
    </lineage>
</organism>
<feature type="domain" description="Gram-positive cocci surface proteins LPxTG" evidence="6">
    <location>
        <begin position="465"/>
        <end position="503"/>
    </location>
</feature>
<evidence type="ECO:0000259" key="8">
    <source>
        <dbReference type="Pfam" id="PF17802"/>
    </source>
</evidence>
<dbReference type="Gene3D" id="2.60.40.740">
    <property type="match status" value="1"/>
</dbReference>
<dbReference type="Pfam" id="PF16555">
    <property type="entry name" value="GramPos_pilinD1"/>
    <property type="match status" value="1"/>
</dbReference>
<reference evidence="9 10" key="1">
    <citation type="submission" date="2013-03" db="EMBL/GenBank/DDBJ databases">
        <title>The Genome Sequence of Enterococcus dispar ATCC_51266 (Illumina only assembly).</title>
        <authorList>
            <consortium name="The Broad Institute Genomics Platform"/>
            <consortium name="The Broad Institute Genome Sequencing Center for Infectious Disease"/>
            <person name="Earl A."/>
            <person name="Russ C."/>
            <person name="Gilmore M."/>
            <person name="Surin D."/>
            <person name="Walker B."/>
            <person name="Young S."/>
            <person name="Zeng Q."/>
            <person name="Gargeya S."/>
            <person name="Fitzgerald M."/>
            <person name="Haas B."/>
            <person name="Abouelleil A."/>
            <person name="Allen A.W."/>
            <person name="Alvarado L."/>
            <person name="Arachchi H.M."/>
            <person name="Berlin A.M."/>
            <person name="Chapman S.B."/>
            <person name="Gainer-Dewar J."/>
            <person name="Goldberg J."/>
            <person name="Griggs A."/>
            <person name="Gujja S."/>
            <person name="Hansen M."/>
            <person name="Howarth C."/>
            <person name="Imamovic A."/>
            <person name="Ireland A."/>
            <person name="Larimer J."/>
            <person name="McCowan C."/>
            <person name="Murphy C."/>
            <person name="Pearson M."/>
            <person name="Poon T.W."/>
            <person name="Priest M."/>
            <person name="Roberts A."/>
            <person name="Saif S."/>
            <person name="Shea T."/>
            <person name="Sisk P."/>
            <person name="Sykes S."/>
            <person name="Wortman J."/>
            <person name="Nusbaum C."/>
            <person name="Birren B."/>
        </authorList>
    </citation>
    <scope>NUCLEOTIDE SEQUENCE [LARGE SCALE GENOMIC DNA]</scope>
    <source>
        <strain evidence="9 10">ATCC 51266</strain>
    </source>
</reference>
<evidence type="ECO:0000256" key="4">
    <source>
        <dbReference type="ARBA" id="ARBA00023088"/>
    </source>
</evidence>
<gene>
    <name evidence="9" type="ORF">OMK_00017</name>
</gene>
<proteinExistence type="predicted"/>
<dbReference type="HOGENOM" id="CLU_029024_0_0_9"/>
<dbReference type="Proteomes" id="UP000014127">
    <property type="component" value="Unassembled WGS sequence"/>
</dbReference>
<dbReference type="Pfam" id="PF17802">
    <property type="entry name" value="SpaA"/>
    <property type="match status" value="1"/>
</dbReference>
<sequence length="507" mass="54737">MTNDSGDATKDLPVVSNGKKAIYRFVETTKPAGVVSEKSQDFILGLPVYDEVTEEKLATVHVYPKNEVKALNLEFTKYGVDGKGAATTLAGAKFKLRNDSGNYYKYGAFTARETEAEVLESGTAGKVSVPNLTLKPGTYIFSEIDSDVSTSGKQTAENNEIYHYKEKDVVTATVDENMKITYDYFNANQVKEEGKATAEAYNYKTPLVTKVGNDTTVEAGQEITYTITTTVPKDISNYTTFKLVDTFDSRLALISTAEKIVASLKIGDNVVNDVVPAVDVDSNANKVTIALTPSQLKAYKGATITLQIDMKVKPGENLKPINNKVDFVNDFNDKRDTATVKTGGHIFKKIDSVDNSALANAKFVITKTMDSSTYYLVLDNKKGSSVSGIQTMADLKVSWTTVKDDATTLVSDANGAFGVYGLKPGEYQLQETQAPAGYVLLKNALDFIVTDETNAFTNLSDMQVDNKPKGVLPSTGGMGIVGLVAAGILAVGAAGVYFKKGRQKFEA</sequence>
<keyword evidence="1" id="KW-0134">Cell wall</keyword>
<dbReference type="OrthoDB" id="2193404at2"/>
<accession>S0KSC0</accession>
<feature type="domain" description="SpaA-like prealbumin fold" evidence="8">
    <location>
        <begin position="347"/>
        <end position="454"/>
    </location>
</feature>
<dbReference type="InterPro" id="IPR048052">
    <property type="entry name" value="FM1-like"/>
</dbReference>
<dbReference type="AlphaFoldDB" id="S0KSC0"/>
<dbReference type="InterPro" id="IPR032364">
    <property type="entry name" value="GramPos_pilinD1_N"/>
</dbReference>
<keyword evidence="2" id="KW-0964">Secreted</keyword>
<keyword evidence="3" id="KW-0732">Signal</keyword>
<dbReference type="EMBL" id="AHYR01000001">
    <property type="protein sequence ID" value="EOT43875.1"/>
    <property type="molecule type" value="Genomic_DNA"/>
</dbReference>
<dbReference type="NCBIfam" id="TIGR01167">
    <property type="entry name" value="LPXTG_anchor"/>
    <property type="match status" value="1"/>
</dbReference>
<feature type="domain" description="Gram-positive pilin subunit D1 N-terminal" evidence="7">
    <location>
        <begin position="2"/>
        <end position="67"/>
    </location>
</feature>
<evidence type="ECO:0000256" key="1">
    <source>
        <dbReference type="ARBA" id="ARBA00022512"/>
    </source>
</evidence>
<dbReference type="Gene3D" id="2.60.40.10">
    <property type="entry name" value="Immunoglobulins"/>
    <property type="match status" value="3"/>
</dbReference>
<evidence type="ECO:0000259" key="7">
    <source>
        <dbReference type="Pfam" id="PF16555"/>
    </source>
</evidence>
<dbReference type="STRING" id="44009.RV01_GL002082"/>
<evidence type="ECO:0000313" key="10">
    <source>
        <dbReference type="Proteomes" id="UP000014127"/>
    </source>
</evidence>
<dbReference type="eggNOG" id="COG4932">
    <property type="taxonomic scope" value="Bacteria"/>
</dbReference>
<dbReference type="SUPFAM" id="SSF117074">
    <property type="entry name" value="Hypothetical protein PA1324"/>
    <property type="match status" value="1"/>
</dbReference>
<dbReference type="NCBIfam" id="TIGR04226">
    <property type="entry name" value="RrgB_K2N_iso_D2"/>
    <property type="match status" value="1"/>
</dbReference>
<keyword evidence="5" id="KW-0472">Membrane</keyword>
<dbReference type="InterPro" id="IPR041033">
    <property type="entry name" value="SpaA_PFL_dom_1"/>
</dbReference>
<dbReference type="InterPro" id="IPR019931">
    <property type="entry name" value="LPXTG_anchor"/>
</dbReference>
<evidence type="ECO:0000313" key="9">
    <source>
        <dbReference type="EMBL" id="EOT43875.1"/>
    </source>
</evidence>
<comment type="caution">
    <text evidence="9">The sequence shown here is derived from an EMBL/GenBank/DDBJ whole genome shotgun (WGS) entry which is preliminary data.</text>
</comment>
<evidence type="ECO:0000256" key="2">
    <source>
        <dbReference type="ARBA" id="ARBA00022525"/>
    </source>
</evidence>
<dbReference type="Pfam" id="PF00746">
    <property type="entry name" value="Gram_pos_anchor"/>
    <property type="match status" value="1"/>
</dbReference>
<dbReference type="InterPro" id="IPR013783">
    <property type="entry name" value="Ig-like_fold"/>
</dbReference>
<dbReference type="InterPro" id="IPR026466">
    <property type="entry name" value="Fim_isopep_form_D2_dom"/>
</dbReference>
<dbReference type="PATRIC" id="fig|1139219.3.peg.12"/>
<evidence type="ECO:0000256" key="5">
    <source>
        <dbReference type="SAM" id="Phobius"/>
    </source>
</evidence>